<dbReference type="OrthoDB" id="785217at2759"/>
<evidence type="ECO:0000256" key="4">
    <source>
        <dbReference type="ARBA" id="ARBA00023180"/>
    </source>
</evidence>
<reference evidence="7" key="1">
    <citation type="submission" date="2019-12" db="EMBL/GenBank/DDBJ databases">
        <authorList>
            <person name="Scholz U."/>
            <person name="Mascher M."/>
            <person name="Fiebig A."/>
        </authorList>
    </citation>
    <scope>NUCLEOTIDE SEQUENCE</scope>
</reference>
<dbReference type="Pfam" id="PF14368">
    <property type="entry name" value="LTP_2"/>
    <property type="match status" value="1"/>
</dbReference>
<sequence>MGKVANLCGVVLVVVMAAAVAETAAQDTSCLTQLVPCLNFTSSKSTPPSSCCEPLKSLIRTNPQCLCSILQDDSLKKQSGVNATEAQGLPSRCGLNATAAACSGELPRRRRFLLAIFFR</sequence>
<feature type="domain" description="Bifunctional inhibitor/plant lipid transfer protein/seed storage helical" evidence="6">
    <location>
        <begin position="30"/>
        <end position="102"/>
    </location>
</feature>
<dbReference type="CDD" id="cd00010">
    <property type="entry name" value="AAI_LTSS"/>
    <property type="match status" value="1"/>
</dbReference>
<dbReference type="Gene3D" id="1.10.110.10">
    <property type="entry name" value="Plant lipid-transfer and hydrophobic proteins"/>
    <property type="match status" value="1"/>
</dbReference>
<proteinExistence type="inferred from homology"/>
<dbReference type="EMBL" id="LR746265">
    <property type="protein sequence ID" value="CAA7392052.1"/>
    <property type="molecule type" value="Genomic_DNA"/>
</dbReference>
<evidence type="ECO:0000259" key="6">
    <source>
        <dbReference type="SMART" id="SM00499"/>
    </source>
</evidence>
<keyword evidence="9" id="KW-1185">Reference proteome</keyword>
<dbReference type="InterPro" id="IPR036312">
    <property type="entry name" value="Bifun_inhib/LTP/seed_sf"/>
</dbReference>
<evidence type="ECO:0000256" key="2">
    <source>
        <dbReference type="ARBA" id="ARBA00022729"/>
    </source>
</evidence>
<evidence type="ECO:0000256" key="1">
    <source>
        <dbReference type="ARBA" id="ARBA00009748"/>
    </source>
</evidence>
<feature type="chain" id="PRO_5045019920" description="Bifunctional inhibitor/plant lipid transfer protein/seed storage helical domain-containing protein" evidence="5">
    <location>
        <begin position="26"/>
        <end position="119"/>
    </location>
</feature>
<feature type="signal peptide" evidence="5">
    <location>
        <begin position="1"/>
        <end position="25"/>
    </location>
</feature>
<dbReference type="GO" id="GO:0008289">
    <property type="term" value="F:lipid binding"/>
    <property type="evidence" value="ECO:0007669"/>
    <property type="project" value="InterPro"/>
</dbReference>
<gene>
    <name evidence="7" type="ORF">SI7747_02003014</name>
    <name evidence="8" type="ORF">SI8410_02003242</name>
</gene>
<dbReference type="InterPro" id="IPR000528">
    <property type="entry name" value="Plant_nsLTP"/>
</dbReference>
<evidence type="ECO:0000313" key="7">
    <source>
        <dbReference type="EMBL" id="CAA2616800.1"/>
    </source>
</evidence>
<accession>A0A7I8IGQ3</accession>
<dbReference type="GO" id="GO:0006869">
    <property type="term" value="P:lipid transport"/>
    <property type="evidence" value="ECO:0007669"/>
    <property type="project" value="InterPro"/>
</dbReference>
<dbReference type="InterPro" id="IPR016140">
    <property type="entry name" value="Bifunc_inhib/LTP/seed_store"/>
</dbReference>
<dbReference type="SUPFAM" id="SSF47699">
    <property type="entry name" value="Bifunctional inhibitor/lipid-transfer protein/seed storage 2S albumin"/>
    <property type="match status" value="1"/>
</dbReference>
<keyword evidence="2 5" id="KW-0732">Signal</keyword>
<dbReference type="EMBL" id="LR743589">
    <property type="protein sequence ID" value="CAA2616800.1"/>
    <property type="molecule type" value="Genomic_DNA"/>
</dbReference>
<evidence type="ECO:0000256" key="3">
    <source>
        <dbReference type="ARBA" id="ARBA00023157"/>
    </source>
</evidence>
<keyword evidence="4" id="KW-0325">Glycoprotein</keyword>
<dbReference type="InterPro" id="IPR043325">
    <property type="entry name" value="LTSS"/>
</dbReference>
<organism evidence="7">
    <name type="scientific">Spirodela intermedia</name>
    <name type="common">Intermediate duckweed</name>
    <dbReference type="NCBI Taxonomy" id="51605"/>
    <lineage>
        <taxon>Eukaryota</taxon>
        <taxon>Viridiplantae</taxon>
        <taxon>Streptophyta</taxon>
        <taxon>Embryophyta</taxon>
        <taxon>Tracheophyta</taxon>
        <taxon>Spermatophyta</taxon>
        <taxon>Magnoliopsida</taxon>
        <taxon>Liliopsida</taxon>
        <taxon>Araceae</taxon>
        <taxon>Lemnoideae</taxon>
        <taxon>Spirodela</taxon>
    </lineage>
</organism>
<evidence type="ECO:0000313" key="8">
    <source>
        <dbReference type="EMBL" id="CAA7392052.1"/>
    </source>
</evidence>
<comment type="similarity">
    <text evidence="1">Belongs to the plant LTP family.</text>
</comment>
<dbReference type="PANTHER" id="PTHR33044">
    <property type="entry name" value="BIFUNCTIONAL INHIBITOR/LIPID-TRANSFER PROTEIN/SEED STORAGE 2S ALBUMIN SUPERFAMILY PROTEIN-RELATED"/>
    <property type="match status" value="1"/>
</dbReference>
<name>A0A7I8IGQ3_SPIIN</name>
<dbReference type="AlphaFoldDB" id="A0A7I8IGQ3"/>
<evidence type="ECO:0000256" key="5">
    <source>
        <dbReference type="SAM" id="SignalP"/>
    </source>
</evidence>
<dbReference type="SMART" id="SM00499">
    <property type="entry name" value="AAI"/>
    <property type="match status" value="1"/>
</dbReference>
<dbReference type="PRINTS" id="PR00382">
    <property type="entry name" value="LIPIDTRNSFER"/>
</dbReference>
<keyword evidence="3" id="KW-1015">Disulfide bond</keyword>
<evidence type="ECO:0000313" key="9">
    <source>
        <dbReference type="Proteomes" id="UP000663760"/>
    </source>
</evidence>
<protein>
    <recommendedName>
        <fullName evidence="6">Bifunctional inhibitor/plant lipid transfer protein/seed storage helical domain-containing protein</fullName>
    </recommendedName>
</protein>
<dbReference type="Proteomes" id="UP000663760">
    <property type="component" value="Chromosome 2"/>
</dbReference>